<proteinExistence type="predicted"/>
<reference evidence="1" key="1">
    <citation type="journal article" date="2020" name="mSystems">
        <title>Genome- and Community-Level Interaction Insights into Carbon Utilization and Element Cycling Functions of Hydrothermarchaeota in Hydrothermal Sediment.</title>
        <authorList>
            <person name="Zhou Z."/>
            <person name="Liu Y."/>
            <person name="Xu W."/>
            <person name="Pan J."/>
            <person name="Luo Z.H."/>
            <person name="Li M."/>
        </authorList>
    </citation>
    <scope>NUCLEOTIDE SEQUENCE [LARGE SCALE GENOMIC DNA]</scope>
    <source>
        <strain evidence="1">SpSt-6</strain>
    </source>
</reference>
<organism evidence="1">
    <name type="scientific">Thermodesulfobacterium geofontis</name>
    <dbReference type="NCBI Taxonomy" id="1295609"/>
    <lineage>
        <taxon>Bacteria</taxon>
        <taxon>Pseudomonadati</taxon>
        <taxon>Thermodesulfobacteriota</taxon>
        <taxon>Thermodesulfobacteria</taxon>
        <taxon>Thermodesulfobacteriales</taxon>
        <taxon>Thermodesulfobacteriaceae</taxon>
        <taxon>Thermodesulfobacterium</taxon>
    </lineage>
</organism>
<dbReference type="SUPFAM" id="SSF48371">
    <property type="entry name" value="ARM repeat"/>
    <property type="match status" value="1"/>
</dbReference>
<protein>
    <submittedName>
        <fullName evidence="1">HEAT repeat domain-containing protein</fullName>
    </submittedName>
</protein>
<dbReference type="InterPro" id="IPR011989">
    <property type="entry name" value="ARM-like"/>
</dbReference>
<name>A0A7C4NVF4_9BACT</name>
<dbReference type="InterPro" id="IPR016024">
    <property type="entry name" value="ARM-type_fold"/>
</dbReference>
<accession>A0A7C4NVF4</accession>
<dbReference type="EMBL" id="DSZN01000082">
    <property type="protein sequence ID" value="HGQ85666.1"/>
    <property type="molecule type" value="Genomic_DNA"/>
</dbReference>
<sequence>MKWFCPFCWQKVEENTQVCPNCRKDLTKFSTLDFNEKLILGLNSPITQNRMFVIEVLGKRKCEKAVPKLCKMLFEKRDIFELLEIAKALFKIGTSEALECLKKAKIKLKKNSTFQKYLEKVLNLES</sequence>
<dbReference type="Gene3D" id="1.25.10.10">
    <property type="entry name" value="Leucine-rich Repeat Variant"/>
    <property type="match status" value="1"/>
</dbReference>
<gene>
    <name evidence="1" type="ORF">ENT66_04875</name>
</gene>
<evidence type="ECO:0000313" key="1">
    <source>
        <dbReference type="EMBL" id="HGQ85666.1"/>
    </source>
</evidence>
<comment type="caution">
    <text evidence="1">The sequence shown here is derived from an EMBL/GenBank/DDBJ whole genome shotgun (WGS) entry which is preliminary data.</text>
</comment>
<dbReference type="AlphaFoldDB" id="A0A7C4NVF4"/>